<protein>
    <recommendedName>
        <fullName evidence="1">DUF7745 domain-containing protein</fullName>
    </recommendedName>
</protein>
<keyword evidence="3" id="KW-1185">Reference proteome</keyword>
<dbReference type="OrthoDB" id="977101at2759"/>
<evidence type="ECO:0000313" key="3">
    <source>
        <dbReference type="Proteomes" id="UP000593573"/>
    </source>
</evidence>
<evidence type="ECO:0000259" key="1">
    <source>
        <dbReference type="Pfam" id="PF24924"/>
    </source>
</evidence>
<organism evidence="2 3">
    <name type="scientific">Gossypium klotzschianum</name>
    <dbReference type="NCBI Taxonomy" id="34286"/>
    <lineage>
        <taxon>Eukaryota</taxon>
        <taxon>Viridiplantae</taxon>
        <taxon>Streptophyta</taxon>
        <taxon>Embryophyta</taxon>
        <taxon>Tracheophyta</taxon>
        <taxon>Spermatophyta</taxon>
        <taxon>Magnoliopsida</taxon>
        <taxon>eudicotyledons</taxon>
        <taxon>Gunneridae</taxon>
        <taxon>Pentapetalae</taxon>
        <taxon>rosids</taxon>
        <taxon>malvids</taxon>
        <taxon>Malvales</taxon>
        <taxon>Malvaceae</taxon>
        <taxon>Malvoideae</taxon>
        <taxon>Gossypium</taxon>
    </lineage>
</organism>
<dbReference type="AlphaFoldDB" id="A0A7J8TT75"/>
<feature type="domain" description="DUF7745" evidence="1">
    <location>
        <begin position="56"/>
        <end position="331"/>
    </location>
</feature>
<dbReference type="PANTHER" id="PTHR48200:SF1">
    <property type="entry name" value="AMINOTRANSFERASE-LIKE PLANT MOBILE DOMAIN-CONTAINING PROTEIN"/>
    <property type="match status" value="1"/>
</dbReference>
<dbReference type="PANTHER" id="PTHR48200">
    <property type="entry name" value="PROTEIN, PUTATIVE-RELATED"/>
    <property type="match status" value="1"/>
</dbReference>
<dbReference type="Pfam" id="PF24924">
    <property type="entry name" value="DUF7745"/>
    <property type="match status" value="1"/>
</dbReference>
<sequence length="390" mass="45860">MENKFLDKVENNAVVRIWLEKTQLEKGDSLSEGYTSELWDFTYISVRQNNLRELKEIWAQWDNETKQLFYYNYGDLPDLLDIKVDEHLFRALAQFWNFAYSCFTFGEVDLVPTIEEYTALLRCPRIQADKVYSKAVNIPNFVKKLMNILGMSEQWVSARVKQKGDSKCIPWKSLCDLILVHLDTKKKVDIFALSIFGLMIFPRTLGYVDEAVIDLFDRLDKRVTPVPAILAEAFRSLSACRSTGEGRFIGCAQLLLVWFHSHFWKVDKVSYRVVSENYSPLKELVATPRHEDVEWKAPWMVSDEILYRCGDFDWVPLLRIWGAVGYTPLLSEFSYKDDGYKKKIREVTNAWKQIHRMKRLAIGPMMIPEYNEWWSKRVNDNIARLREEDI</sequence>
<dbReference type="Proteomes" id="UP000593573">
    <property type="component" value="Unassembled WGS sequence"/>
</dbReference>
<evidence type="ECO:0000313" key="2">
    <source>
        <dbReference type="EMBL" id="MBA0641359.1"/>
    </source>
</evidence>
<proteinExistence type="predicted"/>
<name>A0A7J8TT75_9ROSI</name>
<dbReference type="InterPro" id="IPR056647">
    <property type="entry name" value="DUF7745"/>
</dbReference>
<gene>
    <name evidence="2" type="ORF">Goklo_025911</name>
</gene>
<accession>A0A7J8TT75</accession>
<dbReference type="EMBL" id="JABFAB010000002">
    <property type="protein sequence ID" value="MBA0641359.1"/>
    <property type="molecule type" value="Genomic_DNA"/>
</dbReference>
<reference evidence="2 3" key="1">
    <citation type="journal article" date="2019" name="Genome Biol. Evol.">
        <title>Insights into the evolution of the New World diploid cottons (Gossypium, subgenus Houzingenia) based on genome sequencing.</title>
        <authorList>
            <person name="Grover C.E."/>
            <person name="Arick M.A. 2nd"/>
            <person name="Thrash A."/>
            <person name="Conover J.L."/>
            <person name="Sanders W.S."/>
            <person name="Peterson D.G."/>
            <person name="Frelichowski J.E."/>
            <person name="Scheffler J.A."/>
            <person name="Scheffler B.E."/>
            <person name="Wendel J.F."/>
        </authorList>
    </citation>
    <scope>NUCLEOTIDE SEQUENCE [LARGE SCALE GENOMIC DNA]</scope>
    <source>
        <strain evidence="2">57</strain>
        <tissue evidence="2">Leaf</tissue>
    </source>
</reference>
<comment type="caution">
    <text evidence="2">The sequence shown here is derived from an EMBL/GenBank/DDBJ whole genome shotgun (WGS) entry which is preliminary data.</text>
</comment>